<dbReference type="InterPro" id="IPR024574">
    <property type="entry name" value="ELMO_ARM"/>
</dbReference>
<dbReference type="GO" id="GO:0048870">
    <property type="term" value="P:cell motility"/>
    <property type="evidence" value="ECO:0007669"/>
    <property type="project" value="TreeGrafter"/>
</dbReference>
<dbReference type="InterPro" id="IPR011993">
    <property type="entry name" value="PH-like_dom_sf"/>
</dbReference>
<dbReference type="EMBL" id="BQKY01000006">
    <property type="protein sequence ID" value="GJN90382.1"/>
    <property type="molecule type" value="Genomic_DNA"/>
</dbReference>
<dbReference type="Pfam" id="PF11841">
    <property type="entry name" value="ELMO_ARM"/>
    <property type="match status" value="1"/>
</dbReference>
<dbReference type="Pfam" id="PF04727">
    <property type="entry name" value="ELMO_CED12"/>
    <property type="match status" value="1"/>
</dbReference>
<comment type="function">
    <text evidence="4">Involved in cytoskeletal rearrangements required for phagocytosis of apoptotic cells and cell motility. Acts in association with DOCK1 and CRK. Was initially proposed to be required in complex with DOCK1 to activate Rac Rho small GTPases. May enhance the guanine nucleotide exchange factor (GEF) activity of DOCK1.</text>
</comment>
<sequence length="838" mass="90912">MAQSSGPVHAVAPSAAPAAAGFPAPPPRPAPPPASARLVPTSHEPKPAPAHKAHYFHYGTRSVKARIDPEVPLDEVLRQLCASSQLQVAEPATLFALRDKDSGALVTQDNMRAMLEKATTCVPFNSGLMSSSGTNLGKCRRFTLVSSPMLEAVEMVDKLSSGEPSVLKLATFSLRSLIKERAFLAEFIARGGVDALQEVIRRSSGNTLAYALLSLQNLLELEESGWVGLERSFVARIVDIIATEPLINISRPATAILRRLASQPLAASSASTSTSPRPTSASASGFLAVFEAVLAQPNFLPIVIERLSGGDVPVTNLSLGLINSLLRGSNELGDLRLVDELENLDAWKTVGKLLDGSKGADLSTILTLQSNLVASLHLALTTPIDEEHYPYFDQLWIASRLTDTDESNRWRRLGFRTESPQYEFGQAGLLGLKALKRYAEDSQNEFAQTLADQASRPEARRCPVSTISNVVLCLLADHFGLTSGLPSTPATPSPYLFRFYELHALVVTFFLRMWTESGASAHEPGDLERVSALARSQIAFVLGGGGDKTWFAVRREFLSGEYRQVRERQVREMEIEDDLLSKAPVRNLRGRLYLESYEFVRSQRISCLHEGAWFQASQPTSSGGSTGRKGAQSRGAQISTWRFYRLAANRKALHWVEASEKREIRSGLDDLPEKIDLNSITDVIASGVHTLQRPRVSQVAGLNRVPSSASGATAAAAHHSRLSFLSKDSALPGFRSATPPSSSPQSLTFTLVTSDGPLVELTAPSSATYSEWVDGLSLLRPEEGSISTRDTADYIQALTDVGVKVKLLDLSGERVEILPALEVNQVPASTNFFYSDSL</sequence>
<dbReference type="InterPro" id="IPR016024">
    <property type="entry name" value="ARM-type_fold"/>
</dbReference>
<keyword evidence="1" id="KW-0053">Apoptosis</keyword>
<comment type="caution">
    <text evidence="7">The sequence shown here is derived from an EMBL/GenBank/DDBJ whole genome shotgun (WGS) entry which is preliminary data.</text>
</comment>
<dbReference type="InterPro" id="IPR006816">
    <property type="entry name" value="ELMO_dom"/>
</dbReference>
<gene>
    <name evidence="7" type="ORF">Rhopal_003393-T1</name>
</gene>
<dbReference type="GO" id="GO:0007015">
    <property type="term" value="P:actin filament organization"/>
    <property type="evidence" value="ECO:0007669"/>
    <property type="project" value="TreeGrafter"/>
</dbReference>
<keyword evidence="3" id="KW-0729">SH3-binding</keyword>
<keyword evidence="8" id="KW-1185">Reference proteome</keyword>
<dbReference type="GO" id="GO:0017124">
    <property type="term" value="F:SH3 domain binding"/>
    <property type="evidence" value="ECO:0007669"/>
    <property type="project" value="UniProtKB-KW"/>
</dbReference>
<dbReference type="InterPro" id="IPR011989">
    <property type="entry name" value="ARM-like"/>
</dbReference>
<dbReference type="PANTHER" id="PTHR12771">
    <property type="entry name" value="ENGULFMENT AND CELL MOTILITY"/>
    <property type="match status" value="1"/>
</dbReference>
<dbReference type="AlphaFoldDB" id="A0AAV5GMW9"/>
<feature type="compositionally biased region" description="Low complexity" evidence="5">
    <location>
        <begin position="1"/>
        <end position="22"/>
    </location>
</feature>
<evidence type="ECO:0000313" key="8">
    <source>
        <dbReference type="Proteomes" id="UP001342314"/>
    </source>
</evidence>
<evidence type="ECO:0000256" key="1">
    <source>
        <dbReference type="ARBA" id="ARBA00022703"/>
    </source>
</evidence>
<evidence type="ECO:0000259" key="6">
    <source>
        <dbReference type="PROSITE" id="PS51335"/>
    </source>
</evidence>
<dbReference type="Proteomes" id="UP001342314">
    <property type="component" value="Unassembled WGS sequence"/>
</dbReference>
<dbReference type="SUPFAM" id="SSF48371">
    <property type="entry name" value="ARM repeat"/>
    <property type="match status" value="1"/>
</dbReference>
<evidence type="ECO:0000256" key="2">
    <source>
        <dbReference type="ARBA" id="ARBA00022907"/>
    </source>
</evidence>
<organism evidence="7 8">
    <name type="scientific">Rhodotorula paludigena</name>
    <dbReference type="NCBI Taxonomy" id="86838"/>
    <lineage>
        <taxon>Eukaryota</taxon>
        <taxon>Fungi</taxon>
        <taxon>Dikarya</taxon>
        <taxon>Basidiomycota</taxon>
        <taxon>Pucciniomycotina</taxon>
        <taxon>Microbotryomycetes</taxon>
        <taxon>Sporidiobolales</taxon>
        <taxon>Sporidiobolaceae</taxon>
        <taxon>Rhodotorula</taxon>
    </lineage>
</organism>
<feature type="domain" description="ELMO" evidence="6">
    <location>
        <begin position="387"/>
        <end position="542"/>
    </location>
</feature>
<feature type="region of interest" description="Disordered" evidence="5">
    <location>
        <begin position="1"/>
        <end position="51"/>
    </location>
</feature>
<proteinExistence type="predicted"/>
<feature type="compositionally biased region" description="Pro residues" evidence="5">
    <location>
        <begin position="23"/>
        <end position="34"/>
    </location>
</feature>
<dbReference type="PANTHER" id="PTHR12771:SF56">
    <property type="entry name" value="CED-12"/>
    <property type="match status" value="1"/>
</dbReference>
<dbReference type="GO" id="GO:0006915">
    <property type="term" value="P:apoptotic process"/>
    <property type="evidence" value="ECO:0007669"/>
    <property type="project" value="UniProtKB-KW"/>
</dbReference>
<dbReference type="Gene3D" id="1.25.10.10">
    <property type="entry name" value="Leucine-rich Repeat Variant"/>
    <property type="match status" value="1"/>
</dbReference>
<evidence type="ECO:0000256" key="5">
    <source>
        <dbReference type="SAM" id="MobiDB-lite"/>
    </source>
</evidence>
<evidence type="ECO:0000256" key="3">
    <source>
        <dbReference type="ARBA" id="ARBA00023036"/>
    </source>
</evidence>
<dbReference type="GO" id="GO:0005886">
    <property type="term" value="C:plasma membrane"/>
    <property type="evidence" value="ECO:0007669"/>
    <property type="project" value="TreeGrafter"/>
</dbReference>
<reference evidence="7 8" key="1">
    <citation type="submission" date="2021-12" db="EMBL/GenBank/DDBJ databases">
        <title>High titer production of polyol ester of fatty acids by Rhodotorula paludigena BS15 towards product separation-free biomass refinery.</title>
        <authorList>
            <person name="Mano J."/>
            <person name="Ono H."/>
            <person name="Tanaka T."/>
            <person name="Naito K."/>
            <person name="Sushida H."/>
            <person name="Ike M."/>
            <person name="Tokuyasu K."/>
            <person name="Kitaoka M."/>
        </authorList>
    </citation>
    <scope>NUCLEOTIDE SEQUENCE [LARGE SCALE GENOMIC DNA]</scope>
    <source>
        <strain evidence="7 8">BS15</strain>
    </source>
</reference>
<dbReference type="InterPro" id="IPR001849">
    <property type="entry name" value="PH_domain"/>
</dbReference>
<keyword evidence="2" id="KW-0581">Phagocytosis</keyword>
<accession>A0AAV5GMW9</accession>
<evidence type="ECO:0000313" key="7">
    <source>
        <dbReference type="EMBL" id="GJN90382.1"/>
    </source>
</evidence>
<protein>
    <recommendedName>
        <fullName evidence="6">ELMO domain-containing protein</fullName>
    </recommendedName>
</protein>
<evidence type="ECO:0000256" key="4">
    <source>
        <dbReference type="ARBA" id="ARBA00024863"/>
    </source>
</evidence>
<dbReference type="Gene3D" id="2.30.29.30">
    <property type="entry name" value="Pleckstrin-homology domain (PH domain)/Phosphotyrosine-binding domain (PTB)"/>
    <property type="match status" value="1"/>
</dbReference>
<dbReference type="PROSITE" id="PS51335">
    <property type="entry name" value="ELMO"/>
    <property type="match status" value="1"/>
</dbReference>
<name>A0AAV5GMW9_9BASI</name>
<dbReference type="InterPro" id="IPR050868">
    <property type="entry name" value="ELMO_domain-containing"/>
</dbReference>
<dbReference type="Pfam" id="PF16457">
    <property type="entry name" value="PH_12"/>
    <property type="match status" value="1"/>
</dbReference>